<protein>
    <submittedName>
        <fullName evidence="1">Uncharacterized protein</fullName>
    </submittedName>
</protein>
<dbReference type="STRING" id="373672.SAMN05421785_11627"/>
<evidence type="ECO:0000313" key="2">
    <source>
        <dbReference type="Proteomes" id="UP000185781"/>
    </source>
</evidence>
<organism evidence="1 2">
    <name type="scientific">Chryseobacterium gambrini</name>
    <dbReference type="NCBI Taxonomy" id="373672"/>
    <lineage>
        <taxon>Bacteria</taxon>
        <taxon>Pseudomonadati</taxon>
        <taxon>Bacteroidota</taxon>
        <taxon>Flavobacteriia</taxon>
        <taxon>Flavobacteriales</taxon>
        <taxon>Weeksellaceae</taxon>
        <taxon>Chryseobacterium group</taxon>
        <taxon>Chryseobacterium</taxon>
    </lineage>
</organism>
<accession>A0A1N7QRB7</accession>
<evidence type="ECO:0000313" key="1">
    <source>
        <dbReference type="EMBL" id="SIT25432.1"/>
    </source>
</evidence>
<proteinExistence type="predicted"/>
<sequence>MIYITVLYTNITVLVEAAKKTDNIYVNLNI</sequence>
<dbReference type="Proteomes" id="UP000185781">
    <property type="component" value="Unassembled WGS sequence"/>
</dbReference>
<dbReference type="EMBL" id="FTOV01000016">
    <property type="protein sequence ID" value="SIT25432.1"/>
    <property type="molecule type" value="Genomic_DNA"/>
</dbReference>
<gene>
    <name evidence="1" type="ORF">SAMN05421785_11627</name>
</gene>
<name>A0A1N7QRB7_9FLAO</name>
<reference evidence="1 2" key="1">
    <citation type="submission" date="2017-01" db="EMBL/GenBank/DDBJ databases">
        <authorList>
            <person name="Mah S.A."/>
            <person name="Swanson W.J."/>
            <person name="Moy G.W."/>
            <person name="Vacquier V.D."/>
        </authorList>
    </citation>
    <scope>NUCLEOTIDE SEQUENCE [LARGE SCALE GENOMIC DNA]</scope>
    <source>
        <strain evidence="1 2">DSM 18014</strain>
    </source>
</reference>
<dbReference type="AlphaFoldDB" id="A0A1N7QRB7"/>